<dbReference type="EMBL" id="CP069112">
    <property type="protein sequence ID" value="QSS62825.1"/>
    <property type="molecule type" value="Genomic_DNA"/>
</dbReference>
<dbReference type="AlphaFoldDB" id="A0A8A1MAL1"/>
<protein>
    <submittedName>
        <fullName evidence="1">Uncharacterized protein</fullName>
    </submittedName>
</protein>
<dbReference type="VEuPathDB" id="FungiDB:I7I51_02568"/>
<evidence type="ECO:0000313" key="2">
    <source>
        <dbReference type="Proteomes" id="UP000663671"/>
    </source>
</evidence>
<gene>
    <name evidence="1" type="ORF">I7I51_02568</name>
</gene>
<evidence type="ECO:0000313" key="1">
    <source>
        <dbReference type="EMBL" id="QSS62825.1"/>
    </source>
</evidence>
<accession>A0A8A1MAL1</accession>
<proteinExistence type="predicted"/>
<name>A0A8A1MAL1_AJECA</name>
<organism evidence="1 2">
    <name type="scientific">Ajellomyces capsulatus</name>
    <name type="common">Darling's disease fungus</name>
    <name type="synonym">Histoplasma capsulatum</name>
    <dbReference type="NCBI Taxonomy" id="5037"/>
    <lineage>
        <taxon>Eukaryota</taxon>
        <taxon>Fungi</taxon>
        <taxon>Dikarya</taxon>
        <taxon>Ascomycota</taxon>
        <taxon>Pezizomycotina</taxon>
        <taxon>Eurotiomycetes</taxon>
        <taxon>Eurotiomycetidae</taxon>
        <taxon>Onygenales</taxon>
        <taxon>Ajellomycetaceae</taxon>
        <taxon>Histoplasma</taxon>
    </lineage>
</organism>
<reference evidence="1" key="1">
    <citation type="submission" date="2021-01" db="EMBL/GenBank/DDBJ databases">
        <title>Chromosome-level genome assembly of a human fungal pathogen reveals clustering of transcriptionally co-regulated genes.</title>
        <authorList>
            <person name="Voorhies M."/>
            <person name="Cohen S."/>
            <person name="Shea T.P."/>
            <person name="Petrus S."/>
            <person name="Munoz J.F."/>
            <person name="Poplawski S."/>
            <person name="Goldman W.E."/>
            <person name="Michael T."/>
            <person name="Cuomo C.A."/>
            <person name="Sil A."/>
            <person name="Beyhan S."/>
        </authorList>
    </citation>
    <scope>NUCLEOTIDE SEQUENCE</scope>
    <source>
        <strain evidence="1">WU24</strain>
    </source>
</reference>
<dbReference type="Proteomes" id="UP000663671">
    <property type="component" value="Chromosome 7"/>
</dbReference>
<sequence length="123" mass="14212">MRRKAISKKAKQNSNKADYSMMSYLILDIRDISSDTISALEDLLRSLAPHGIYLSQYIYIYIYIFPNKKFYQDIKTVSCRNRQHAGTAANDRNTFMHCETKDQGSNGKNSTPATMHDRFVYLS</sequence>